<keyword evidence="1" id="KW-0472">Membrane</keyword>
<keyword evidence="1" id="KW-0812">Transmembrane</keyword>
<evidence type="ECO:0000256" key="1">
    <source>
        <dbReference type="SAM" id="Phobius"/>
    </source>
</evidence>
<evidence type="ECO:0000313" key="3">
    <source>
        <dbReference type="Proteomes" id="UP000199301"/>
    </source>
</evidence>
<evidence type="ECO:0008006" key="4">
    <source>
        <dbReference type="Google" id="ProtNLM"/>
    </source>
</evidence>
<keyword evidence="3" id="KW-1185">Reference proteome</keyword>
<proteinExistence type="predicted"/>
<gene>
    <name evidence="2" type="ORF">SAMN04489718_2267</name>
</gene>
<keyword evidence="1" id="KW-1133">Transmembrane helix</keyword>
<organism evidence="2 3">
    <name type="scientific">Actinopolyspora saharensis</name>
    <dbReference type="NCBI Taxonomy" id="995062"/>
    <lineage>
        <taxon>Bacteria</taxon>
        <taxon>Bacillati</taxon>
        <taxon>Actinomycetota</taxon>
        <taxon>Actinomycetes</taxon>
        <taxon>Actinopolysporales</taxon>
        <taxon>Actinopolysporaceae</taxon>
        <taxon>Actinopolyspora</taxon>
    </lineage>
</organism>
<protein>
    <recommendedName>
        <fullName evidence="4">ATP synthase protein I</fullName>
    </recommendedName>
</protein>
<feature type="transmembrane region" description="Helical" evidence="1">
    <location>
        <begin position="35"/>
        <end position="54"/>
    </location>
</feature>
<feature type="transmembrane region" description="Helical" evidence="1">
    <location>
        <begin position="60"/>
        <end position="79"/>
    </location>
</feature>
<evidence type="ECO:0000313" key="2">
    <source>
        <dbReference type="EMBL" id="SDQ80750.1"/>
    </source>
</evidence>
<dbReference type="RefSeq" id="WP_092523674.1">
    <property type="nucleotide sequence ID" value="NZ_FNKO01000002.1"/>
</dbReference>
<feature type="transmembrane region" description="Helical" evidence="1">
    <location>
        <begin position="91"/>
        <end position="113"/>
    </location>
</feature>
<dbReference type="EMBL" id="FNKO01000002">
    <property type="protein sequence ID" value="SDQ80750.1"/>
    <property type="molecule type" value="Genomic_DNA"/>
</dbReference>
<dbReference type="AlphaFoldDB" id="A0A1H1DWM3"/>
<accession>A0A1H1DWM3</accession>
<feature type="transmembrane region" description="Helical" evidence="1">
    <location>
        <begin position="119"/>
        <end position="138"/>
    </location>
</feature>
<dbReference type="STRING" id="995062.SAMN04489718_2267"/>
<dbReference type="OrthoDB" id="5190621at2"/>
<reference evidence="3" key="1">
    <citation type="submission" date="2016-10" db="EMBL/GenBank/DDBJ databases">
        <authorList>
            <person name="Varghese N."/>
            <person name="Submissions S."/>
        </authorList>
    </citation>
    <scope>NUCLEOTIDE SEQUENCE [LARGE SCALE GENOMIC DNA]</scope>
    <source>
        <strain evidence="3">DSM 45459</strain>
    </source>
</reference>
<sequence>MSEATEVADESSRRAESNPHAVAVRRLAHAMLRAAVWPAVVTVLVSAVVGAFWVGAQGAVGALIGGVVASASSLLTLWLMRATADSHPMFVMVAALGGYIGKVVVLFVVVTLLRIFTAVHVPAVAIAILATVLVWAFAEVYAFRKTKIPTIALANAS</sequence>
<name>A0A1H1DWM3_9ACTN</name>
<dbReference type="Proteomes" id="UP000199301">
    <property type="component" value="Unassembled WGS sequence"/>
</dbReference>